<proteinExistence type="predicted"/>
<gene>
    <name evidence="2" type="ORF">WT57_22695</name>
</gene>
<sequence>MTQAESSSIPTLTDVLVPGNPDRARPPAAGAPQPHDDAALPVLTDVIAPGGGAAPPVPSKVEADPDTVVVEPVPTPDVLAIEWPPRAEAAIPSDADAPAEPAAAQRVVAEHAAMDAPLASALAADALSPHADPTAAHGHAPLEPASGASVPETAVSGADGPATVAGPGDAAIGSEPADRPISGSAQPAEAASALTAEDAQPIAERLRNRLTSYLTGAGRETIEARCRDALHDHSAWLVGQITREVALALETEVMDWVRDAVEEEIARRRAGHSG</sequence>
<organism evidence="2 3">
    <name type="scientific">Burkholderia pseudomultivorans</name>
    <dbReference type="NCBI Taxonomy" id="1207504"/>
    <lineage>
        <taxon>Bacteria</taxon>
        <taxon>Pseudomonadati</taxon>
        <taxon>Pseudomonadota</taxon>
        <taxon>Betaproteobacteria</taxon>
        <taxon>Burkholderiales</taxon>
        <taxon>Burkholderiaceae</taxon>
        <taxon>Burkholderia</taxon>
        <taxon>Burkholderia cepacia complex</taxon>
    </lineage>
</organism>
<dbReference type="EMBL" id="LPJX01000047">
    <property type="protein sequence ID" value="KWF63234.1"/>
    <property type="molecule type" value="Genomic_DNA"/>
</dbReference>
<evidence type="ECO:0000313" key="2">
    <source>
        <dbReference type="EMBL" id="KWF63234.1"/>
    </source>
</evidence>
<comment type="caution">
    <text evidence="2">The sequence shown here is derived from an EMBL/GenBank/DDBJ whole genome shotgun (WGS) entry which is preliminary data.</text>
</comment>
<evidence type="ECO:0008006" key="4">
    <source>
        <dbReference type="Google" id="ProtNLM"/>
    </source>
</evidence>
<name>A0A132EZE9_9BURK</name>
<feature type="compositionally biased region" description="Low complexity" evidence="1">
    <location>
        <begin position="184"/>
        <end position="197"/>
    </location>
</feature>
<reference evidence="2 3" key="1">
    <citation type="submission" date="2015-11" db="EMBL/GenBank/DDBJ databases">
        <title>Expanding the genomic diversity of Burkholderia species for the development of highly accurate diagnostics.</title>
        <authorList>
            <person name="Sahl J."/>
            <person name="Keim P."/>
            <person name="Wagner D."/>
        </authorList>
    </citation>
    <scope>NUCLEOTIDE SEQUENCE [LARGE SCALE GENOMIC DNA]</scope>
    <source>
        <strain evidence="2 3">MSMB574WGS</strain>
    </source>
</reference>
<evidence type="ECO:0000313" key="3">
    <source>
        <dbReference type="Proteomes" id="UP000061512"/>
    </source>
</evidence>
<feature type="compositionally biased region" description="Low complexity" evidence="1">
    <location>
        <begin position="18"/>
        <end position="33"/>
    </location>
</feature>
<feature type="compositionally biased region" description="Polar residues" evidence="1">
    <location>
        <begin position="1"/>
        <end position="11"/>
    </location>
</feature>
<dbReference type="AlphaFoldDB" id="A0A132EZE9"/>
<dbReference type="InterPro" id="IPR018924">
    <property type="entry name" value="DUF2486"/>
</dbReference>
<feature type="region of interest" description="Disordered" evidence="1">
    <location>
        <begin position="1"/>
        <end position="37"/>
    </location>
</feature>
<protein>
    <recommendedName>
        <fullName evidence="4">DUF2486 domain-containing protein</fullName>
    </recommendedName>
</protein>
<accession>A0A132EZE9</accession>
<dbReference type="RefSeq" id="WP_060299402.1">
    <property type="nucleotide sequence ID" value="NZ_LPJX01000047.1"/>
</dbReference>
<dbReference type="Pfam" id="PF10667">
    <property type="entry name" value="DUF2486"/>
    <property type="match status" value="1"/>
</dbReference>
<dbReference type="Proteomes" id="UP000061512">
    <property type="component" value="Unassembled WGS sequence"/>
</dbReference>
<evidence type="ECO:0000256" key="1">
    <source>
        <dbReference type="SAM" id="MobiDB-lite"/>
    </source>
</evidence>
<feature type="region of interest" description="Disordered" evidence="1">
    <location>
        <begin position="130"/>
        <end position="197"/>
    </location>
</feature>